<dbReference type="InterPro" id="IPR045388">
    <property type="entry name" value="HHL1-like"/>
</dbReference>
<dbReference type="KEGG" id="ccp:CHC_T00006717001"/>
<name>R7QNR7_CHOCR</name>
<reference evidence="3" key="1">
    <citation type="journal article" date="2013" name="Proc. Natl. Acad. Sci. U.S.A.">
        <title>Genome structure and metabolic features in the red seaweed Chondrus crispus shed light on evolution of the Archaeplastida.</title>
        <authorList>
            <person name="Collen J."/>
            <person name="Porcel B."/>
            <person name="Carre W."/>
            <person name="Ball S.G."/>
            <person name="Chaparro C."/>
            <person name="Tonon T."/>
            <person name="Barbeyron T."/>
            <person name="Michel G."/>
            <person name="Noel B."/>
            <person name="Valentin K."/>
            <person name="Elias M."/>
            <person name="Artiguenave F."/>
            <person name="Arun A."/>
            <person name="Aury J.M."/>
            <person name="Barbosa-Neto J.F."/>
            <person name="Bothwell J.H."/>
            <person name="Bouget F.Y."/>
            <person name="Brillet L."/>
            <person name="Cabello-Hurtado F."/>
            <person name="Capella-Gutierrez S."/>
            <person name="Charrier B."/>
            <person name="Cladiere L."/>
            <person name="Cock J.M."/>
            <person name="Coelho S.M."/>
            <person name="Colleoni C."/>
            <person name="Czjzek M."/>
            <person name="Da Silva C."/>
            <person name="Delage L."/>
            <person name="Denoeud F."/>
            <person name="Deschamps P."/>
            <person name="Dittami S.M."/>
            <person name="Gabaldon T."/>
            <person name="Gachon C.M."/>
            <person name="Groisillier A."/>
            <person name="Herve C."/>
            <person name="Jabbari K."/>
            <person name="Katinka M."/>
            <person name="Kloareg B."/>
            <person name="Kowalczyk N."/>
            <person name="Labadie K."/>
            <person name="Leblanc C."/>
            <person name="Lopez P.J."/>
            <person name="McLachlan D.H."/>
            <person name="Meslet-Cladiere L."/>
            <person name="Moustafa A."/>
            <person name="Nehr Z."/>
            <person name="Nyvall Collen P."/>
            <person name="Panaud O."/>
            <person name="Partensky F."/>
            <person name="Poulain J."/>
            <person name="Rensing S.A."/>
            <person name="Rousvoal S."/>
            <person name="Samson G."/>
            <person name="Symeonidi A."/>
            <person name="Weissenbach J."/>
            <person name="Zambounis A."/>
            <person name="Wincker P."/>
            <person name="Boyen C."/>
        </authorList>
    </citation>
    <scope>NUCLEOTIDE SEQUENCE [LARGE SCALE GENOMIC DNA]</scope>
    <source>
        <strain evidence="3">cv. Stackhouse</strain>
    </source>
</reference>
<dbReference type="Pfam" id="PF20133">
    <property type="entry name" value="HHL1-like"/>
    <property type="match status" value="1"/>
</dbReference>
<feature type="region of interest" description="Disordered" evidence="1">
    <location>
        <begin position="99"/>
        <end position="119"/>
    </location>
</feature>
<dbReference type="Gramene" id="CDF39005">
    <property type="protein sequence ID" value="CDF39005"/>
    <property type="gene ID" value="CHC_T00006717001"/>
</dbReference>
<dbReference type="OrthoDB" id="5077at2759"/>
<dbReference type="PANTHER" id="PTHR48191:SF2">
    <property type="entry name" value="PROTEIN HHL1, CHLOROPLASTIC"/>
    <property type="match status" value="1"/>
</dbReference>
<protein>
    <submittedName>
        <fullName evidence="2">Uncharacterized protein</fullName>
    </submittedName>
</protein>
<dbReference type="RefSeq" id="XP_005718910.1">
    <property type="nucleotide sequence ID" value="XM_005718853.1"/>
</dbReference>
<proteinExistence type="predicted"/>
<gene>
    <name evidence="2" type="ORF">CHC_T00006717001</name>
</gene>
<evidence type="ECO:0000313" key="2">
    <source>
        <dbReference type="EMBL" id="CDF39005.1"/>
    </source>
</evidence>
<evidence type="ECO:0000313" key="3">
    <source>
        <dbReference type="Proteomes" id="UP000012073"/>
    </source>
</evidence>
<organism evidence="2 3">
    <name type="scientific">Chondrus crispus</name>
    <name type="common">Carrageen Irish moss</name>
    <name type="synonym">Polymorpha crispa</name>
    <dbReference type="NCBI Taxonomy" id="2769"/>
    <lineage>
        <taxon>Eukaryota</taxon>
        <taxon>Rhodophyta</taxon>
        <taxon>Florideophyceae</taxon>
        <taxon>Rhodymeniophycidae</taxon>
        <taxon>Gigartinales</taxon>
        <taxon>Gigartinaceae</taxon>
        <taxon>Chondrus</taxon>
    </lineage>
</organism>
<accession>R7QNR7</accession>
<dbReference type="PhylomeDB" id="R7QNR7"/>
<dbReference type="GeneID" id="17326623"/>
<dbReference type="EMBL" id="HG001983">
    <property type="protein sequence ID" value="CDF39005.1"/>
    <property type="molecule type" value="Genomic_DNA"/>
</dbReference>
<dbReference type="Proteomes" id="UP000012073">
    <property type="component" value="Unassembled WGS sequence"/>
</dbReference>
<dbReference type="STRING" id="2769.R7QNR7"/>
<evidence type="ECO:0000256" key="1">
    <source>
        <dbReference type="SAM" id="MobiDB-lite"/>
    </source>
</evidence>
<keyword evidence="3" id="KW-1185">Reference proteome</keyword>
<dbReference type="PANTHER" id="PTHR48191">
    <property type="entry name" value="PROTEIN HHL1 CHLOROPLASTIC"/>
    <property type="match status" value="1"/>
</dbReference>
<dbReference type="AlphaFoldDB" id="R7QNR7"/>
<sequence>MTITPLPSGAHRHHFPATLTLRHTSPFLQDRLPLFPPPSPFLTTTMSTPGFVSASAAARFTHRPHPTTASSKCSHFAGRALISLTSLPARARPTYTPIQMKKGRSRQPLQPRRAQDQMSLPEDGTPVFAIFVRTPRTKLWYPMGAVQGDDRSKNLVNALKGGFAKAMYANALDKGIAQTVYGKGGDKFVQSAVRMYPQLKKYTKQLEFGYRVTAIGLDEQPTKLVTKEMALPFVEWAKKQLDNVFKKKK</sequence>